<dbReference type="Pfam" id="PF02311">
    <property type="entry name" value="AraC_binding"/>
    <property type="match status" value="1"/>
</dbReference>
<dbReference type="InterPro" id="IPR014710">
    <property type="entry name" value="RmlC-like_jellyroll"/>
</dbReference>
<dbReference type="InterPro" id="IPR009057">
    <property type="entry name" value="Homeodomain-like_sf"/>
</dbReference>
<dbReference type="GO" id="GO:0043565">
    <property type="term" value="F:sequence-specific DNA binding"/>
    <property type="evidence" value="ECO:0007669"/>
    <property type="project" value="InterPro"/>
</dbReference>
<keyword evidence="1" id="KW-0805">Transcription regulation</keyword>
<accession>A0A660DU26</accession>
<dbReference type="SUPFAM" id="SSF46689">
    <property type="entry name" value="Homeodomain-like"/>
    <property type="match status" value="1"/>
</dbReference>
<dbReference type="PROSITE" id="PS01124">
    <property type="entry name" value="HTH_ARAC_FAMILY_2"/>
    <property type="match status" value="1"/>
</dbReference>
<evidence type="ECO:0000256" key="1">
    <source>
        <dbReference type="ARBA" id="ARBA00023015"/>
    </source>
</evidence>
<dbReference type="Gene3D" id="1.10.10.60">
    <property type="entry name" value="Homeodomain-like"/>
    <property type="match status" value="2"/>
</dbReference>
<dbReference type="Pfam" id="PF12833">
    <property type="entry name" value="HTH_18"/>
    <property type="match status" value="1"/>
</dbReference>
<dbReference type="Gene3D" id="2.60.120.10">
    <property type="entry name" value="Jelly Rolls"/>
    <property type="match status" value="1"/>
</dbReference>
<keyword evidence="6" id="KW-1185">Reference proteome</keyword>
<sequence>MNDDTFTRLEASNGDHPKIATQIPLALFYKKRLTDQVLYTMVEAGQIHTFEANDYQKLHQDQDFELMYVLQGQLTNQIEGQSFTFSTGEGCLLNPQITHAEALATGCTVMFINLSRALLFELMPKVTTFGPIFKFLDHNSKLENNWQRSYLEFTPSMPYPNVSFQIILDALQQEMATKKIGATYFQHGLVLRLLAALEDPTHFNVTTTALDLSKEDYLVNRVIHLVENHYGNISRTQIEQVLHYNAEYLNRLLKKQTGQTITAYAQKVRLQKAQQLLVTTDLKIQLIAERLGFNSETYFYHYFKKQAQLSPNQYRQKFKSN</sequence>
<dbReference type="SMART" id="SM00342">
    <property type="entry name" value="HTH_ARAC"/>
    <property type="match status" value="1"/>
</dbReference>
<evidence type="ECO:0000313" key="5">
    <source>
        <dbReference type="EMBL" id="VDG26947.1"/>
    </source>
</evidence>
<reference evidence="5 6" key="1">
    <citation type="submission" date="2018-11" db="EMBL/GenBank/DDBJ databases">
        <authorList>
            <person name="Wuyts S."/>
        </authorList>
    </citation>
    <scope>NUCLEOTIDE SEQUENCE [LARGE SCALE GENOMIC DNA]</scope>
    <source>
        <strain evidence="5">Lactobacillus mudanjiangensis AMBF249</strain>
    </source>
</reference>
<dbReference type="GO" id="GO:0003700">
    <property type="term" value="F:DNA-binding transcription factor activity"/>
    <property type="evidence" value="ECO:0007669"/>
    <property type="project" value="InterPro"/>
</dbReference>
<dbReference type="OrthoDB" id="2329780at2"/>
<dbReference type="EMBL" id="UYIG01000001">
    <property type="protein sequence ID" value="VDG26947.1"/>
    <property type="molecule type" value="Genomic_DNA"/>
</dbReference>
<organism evidence="5 6">
    <name type="scientific">Lactiplantibacillus mudanjiangensis</name>
    <dbReference type="NCBI Taxonomy" id="1296538"/>
    <lineage>
        <taxon>Bacteria</taxon>
        <taxon>Bacillati</taxon>
        <taxon>Bacillota</taxon>
        <taxon>Bacilli</taxon>
        <taxon>Lactobacillales</taxon>
        <taxon>Lactobacillaceae</taxon>
        <taxon>Lactiplantibacillus</taxon>
    </lineage>
</organism>
<protein>
    <submittedName>
        <fullName evidence="5">AraC family transcriptional regulator [Lactobacillus pentosus]</fullName>
    </submittedName>
</protein>
<name>A0A660DU26_9LACO</name>
<feature type="domain" description="HTH araC/xylS-type" evidence="4">
    <location>
        <begin position="220"/>
        <end position="317"/>
    </location>
</feature>
<dbReference type="PANTHER" id="PTHR43280:SF28">
    <property type="entry name" value="HTH-TYPE TRANSCRIPTIONAL ACTIVATOR RHAS"/>
    <property type="match status" value="1"/>
</dbReference>
<dbReference type="InterPro" id="IPR018060">
    <property type="entry name" value="HTH_AraC"/>
</dbReference>
<evidence type="ECO:0000313" key="6">
    <source>
        <dbReference type="Proteomes" id="UP000289996"/>
    </source>
</evidence>
<evidence type="ECO:0000256" key="3">
    <source>
        <dbReference type="ARBA" id="ARBA00023163"/>
    </source>
</evidence>
<dbReference type="Proteomes" id="UP000289996">
    <property type="component" value="Unassembled WGS sequence"/>
</dbReference>
<keyword evidence="3" id="KW-0804">Transcription</keyword>
<proteinExistence type="predicted"/>
<dbReference type="SUPFAM" id="SSF51215">
    <property type="entry name" value="Regulatory protein AraC"/>
    <property type="match status" value="1"/>
</dbReference>
<evidence type="ECO:0000259" key="4">
    <source>
        <dbReference type="PROSITE" id="PS01124"/>
    </source>
</evidence>
<dbReference type="RefSeq" id="WP_130851274.1">
    <property type="nucleotide sequence ID" value="NZ_UYIG01000001.1"/>
</dbReference>
<keyword evidence="2" id="KW-0238">DNA-binding</keyword>
<dbReference type="PANTHER" id="PTHR43280">
    <property type="entry name" value="ARAC-FAMILY TRANSCRIPTIONAL REGULATOR"/>
    <property type="match status" value="1"/>
</dbReference>
<evidence type="ECO:0000256" key="2">
    <source>
        <dbReference type="ARBA" id="ARBA00023125"/>
    </source>
</evidence>
<gene>
    <name evidence="5" type="ORF">MUDAN_MDHGFNIF_00339</name>
</gene>
<dbReference type="AlphaFoldDB" id="A0A660DU26"/>
<dbReference type="InterPro" id="IPR003313">
    <property type="entry name" value="AraC-bd"/>
</dbReference>
<dbReference type="InterPro" id="IPR037923">
    <property type="entry name" value="HTH-like"/>
</dbReference>